<keyword evidence="6" id="KW-1185">Reference proteome</keyword>
<dbReference type="InterPro" id="IPR000210">
    <property type="entry name" value="BTB/POZ_dom"/>
</dbReference>
<feature type="compositionally biased region" description="Basic and acidic residues" evidence="3">
    <location>
        <begin position="1"/>
        <end position="21"/>
    </location>
</feature>
<dbReference type="Pfam" id="PF00651">
    <property type="entry name" value="BTB"/>
    <property type="match status" value="1"/>
</dbReference>
<comment type="caution">
    <text evidence="5">The sequence shown here is derived from an EMBL/GenBank/DDBJ whole genome shotgun (WGS) entry which is preliminary data.</text>
</comment>
<dbReference type="SMART" id="SM00225">
    <property type="entry name" value="BTB"/>
    <property type="match status" value="1"/>
</dbReference>
<feature type="domain" description="BTB" evidence="4">
    <location>
        <begin position="74"/>
        <end position="152"/>
    </location>
</feature>
<sequence>MHHQLNEIDSDSVDRNQDNHDPSSSSLSSFNISNLWYLNLLSKKCINSKPKIRDDGCASFISNLAEMQENEYLCDYAIISGDKRIGAHKIILAASSEYFRAAFRFGSATSHTRSSLPEDQTSSLDLTHLGCQHEVLKNVIRSFYTNEIDLCPEHVEDLLLLADYLMFPELRERVETYMLETLDQDTVVLYFQLAKHYKLNATPIQFEMSHMMLAHFHDFFVHQHDVVNVAADTVNNYVLSGFFRHCSPLQVCTFFLNNLETTLEYSESGDHGRFTISETKIPQLFSLLHEIINKLSSCHISSWSGLVIKYINEWKSKYDKEIKNISCLEQCLKNLSALFEESLQQQTTDVSAQTDSDNLNNTGCKEYDHSAVMTQSSKVGQEPNDLSDTIIASPKSSKILVLVAPSGEMSAQLMAPEQGKSRPLVRFPQLEISLYDIEMGIWRFGGTIDLPVVGAMLDKHAWRVAFLDNCLYMFSMFKQVALEYNILEKRWASLTCKEPFKDHDAEAPVKSVIPVAVAGKLIVLSMSKKSRTDGTHSAQQRFYEMQPEKKSFSLVSVVEDSDMEVPLTQWTVSGDMLVSLKASSMMYRQLSQLQYIHCYNAGTRKLSSHKISCTMESGIKMLVRDSFLYLLDNSGWYRSYNLDTKEWTGVTRYPEYSQFFAVKESADTIYPALSRVTCHAGTSRWQASTVFEPVKARLQELNVGTDGELTTLDHTPPPHEFLTAMCAASMDTDKLWTFHQAKFEYSCTRPKQSFLLPQVLRTRENHHGSEEVS</sequence>
<dbReference type="Proteomes" id="UP001283361">
    <property type="component" value="Unassembled WGS sequence"/>
</dbReference>
<keyword evidence="1" id="KW-0880">Kelch repeat</keyword>
<evidence type="ECO:0000259" key="4">
    <source>
        <dbReference type="PROSITE" id="PS50097"/>
    </source>
</evidence>
<proteinExistence type="predicted"/>
<evidence type="ECO:0000313" key="6">
    <source>
        <dbReference type="Proteomes" id="UP001283361"/>
    </source>
</evidence>
<evidence type="ECO:0000313" key="5">
    <source>
        <dbReference type="EMBL" id="KAK3783726.1"/>
    </source>
</evidence>
<dbReference type="EMBL" id="JAWDGP010002360">
    <property type="protein sequence ID" value="KAK3783726.1"/>
    <property type="molecule type" value="Genomic_DNA"/>
</dbReference>
<dbReference type="CDD" id="cd18186">
    <property type="entry name" value="BTB_POZ_ZBTB_KLHL-like"/>
    <property type="match status" value="1"/>
</dbReference>
<evidence type="ECO:0000256" key="3">
    <source>
        <dbReference type="SAM" id="MobiDB-lite"/>
    </source>
</evidence>
<accession>A0AAE1AAJ6</accession>
<evidence type="ECO:0000256" key="2">
    <source>
        <dbReference type="ARBA" id="ARBA00022737"/>
    </source>
</evidence>
<organism evidence="5 6">
    <name type="scientific">Elysia crispata</name>
    <name type="common">lettuce slug</name>
    <dbReference type="NCBI Taxonomy" id="231223"/>
    <lineage>
        <taxon>Eukaryota</taxon>
        <taxon>Metazoa</taxon>
        <taxon>Spiralia</taxon>
        <taxon>Lophotrochozoa</taxon>
        <taxon>Mollusca</taxon>
        <taxon>Gastropoda</taxon>
        <taxon>Heterobranchia</taxon>
        <taxon>Euthyneura</taxon>
        <taxon>Panpulmonata</taxon>
        <taxon>Sacoglossa</taxon>
        <taxon>Placobranchoidea</taxon>
        <taxon>Plakobranchidae</taxon>
        <taxon>Elysia</taxon>
    </lineage>
</organism>
<dbReference type="SUPFAM" id="SSF54695">
    <property type="entry name" value="POZ domain"/>
    <property type="match status" value="1"/>
</dbReference>
<gene>
    <name evidence="5" type="ORF">RRG08_025349</name>
</gene>
<protein>
    <recommendedName>
        <fullName evidence="4">BTB domain-containing protein</fullName>
    </recommendedName>
</protein>
<dbReference type="Gene3D" id="3.30.710.10">
    <property type="entry name" value="Potassium Channel Kv1.1, Chain A"/>
    <property type="match status" value="1"/>
</dbReference>
<reference evidence="5" key="1">
    <citation type="journal article" date="2023" name="G3 (Bethesda)">
        <title>A reference genome for the long-term kleptoplast-retaining sea slug Elysia crispata morphotype clarki.</title>
        <authorList>
            <person name="Eastman K.E."/>
            <person name="Pendleton A.L."/>
            <person name="Shaikh M.A."/>
            <person name="Suttiyut T."/>
            <person name="Ogas R."/>
            <person name="Tomko P."/>
            <person name="Gavelis G."/>
            <person name="Widhalm J.R."/>
            <person name="Wisecaver J.H."/>
        </authorList>
    </citation>
    <scope>NUCLEOTIDE SEQUENCE</scope>
    <source>
        <strain evidence="5">ECLA1</strain>
    </source>
</reference>
<dbReference type="PANTHER" id="PTHR45632">
    <property type="entry name" value="LD33804P"/>
    <property type="match status" value="1"/>
</dbReference>
<dbReference type="AlphaFoldDB" id="A0AAE1AAJ6"/>
<evidence type="ECO:0000256" key="1">
    <source>
        <dbReference type="ARBA" id="ARBA00022441"/>
    </source>
</evidence>
<dbReference type="PROSITE" id="PS50097">
    <property type="entry name" value="BTB"/>
    <property type="match status" value="1"/>
</dbReference>
<dbReference type="PANTHER" id="PTHR45632:SF3">
    <property type="entry name" value="KELCH-LIKE PROTEIN 32"/>
    <property type="match status" value="1"/>
</dbReference>
<dbReference type="InterPro" id="IPR011333">
    <property type="entry name" value="SKP1/BTB/POZ_sf"/>
</dbReference>
<name>A0AAE1AAJ6_9GAST</name>
<feature type="region of interest" description="Disordered" evidence="3">
    <location>
        <begin position="1"/>
        <end position="27"/>
    </location>
</feature>
<keyword evidence="2" id="KW-0677">Repeat</keyword>